<protein>
    <submittedName>
        <fullName evidence="1">Uncharacterized protein</fullName>
    </submittedName>
</protein>
<sequence length="42" mass="4950">MISMQVHTTTPISHPYTDILQHVTIPSFRSKLLQHLEFIQYP</sequence>
<reference evidence="1" key="1">
    <citation type="submission" date="2014-09" db="EMBL/GenBank/DDBJ databases">
        <authorList>
            <person name="Magalhaes I.L.F."/>
            <person name="Oliveira U."/>
            <person name="Santos F.R."/>
            <person name="Vidigal T.H.D.A."/>
            <person name="Brescovit A.D."/>
            <person name="Santos A.J."/>
        </authorList>
    </citation>
    <scope>NUCLEOTIDE SEQUENCE</scope>
    <source>
        <tissue evidence="1">Shoot tissue taken approximately 20 cm above the soil surface</tissue>
    </source>
</reference>
<proteinExistence type="predicted"/>
<accession>A0A0A9HKQ9</accession>
<dbReference type="EMBL" id="GBRH01162450">
    <property type="protein sequence ID" value="JAE35446.1"/>
    <property type="molecule type" value="Transcribed_RNA"/>
</dbReference>
<organism evidence="1">
    <name type="scientific">Arundo donax</name>
    <name type="common">Giant reed</name>
    <name type="synonym">Donax arundinaceus</name>
    <dbReference type="NCBI Taxonomy" id="35708"/>
    <lineage>
        <taxon>Eukaryota</taxon>
        <taxon>Viridiplantae</taxon>
        <taxon>Streptophyta</taxon>
        <taxon>Embryophyta</taxon>
        <taxon>Tracheophyta</taxon>
        <taxon>Spermatophyta</taxon>
        <taxon>Magnoliopsida</taxon>
        <taxon>Liliopsida</taxon>
        <taxon>Poales</taxon>
        <taxon>Poaceae</taxon>
        <taxon>PACMAD clade</taxon>
        <taxon>Arundinoideae</taxon>
        <taxon>Arundineae</taxon>
        <taxon>Arundo</taxon>
    </lineage>
</organism>
<evidence type="ECO:0000313" key="1">
    <source>
        <dbReference type="EMBL" id="JAE35446.1"/>
    </source>
</evidence>
<reference evidence="1" key="2">
    <citation type="journal article" date="2015" name="Data Brief">
        <title>Shoot transcriptome of the giant reed, Arundo donax.</title>
        <authorList>
            <person name="Barrero R.A."/>
            <person name="Guerrero F.D."/>
            <person name="Moolhuijzen P."/>
            <person name="Goolsby J.A."/>
            <person name="Tidwell J."/>
            <person name="Bellgard S.E."/>
            <person name="Bellgard M.I."/>
        </authorList>
    </citation>
    <scope>NUCLEOTIDE SEQUENCE</scope>
    <source>
        <tissue evidence="1">Shoot tissue taken approximately 20 cm above the soil surface</tissue>
    </source>
</reference>
<name>A0A0A9HKQ9_ARUDO</name>
<dbReference type="AlphaFoldDB" id="A0A0A9HKQ9"/>